<sequence length="78" mass="8243">MGAIKPPAEAVGDATGTNSDPPAVIKILQPQPQGCTGPPFLQSVMNKMVVSVDTDFANMLFLQGRVCDSVCIHGRCRN</sequence>
<reference evidence="2 3" key="1">
    <citation type="journal article" date="2015" name="Genome Biol. Evol.">
        <title>Comparative Genomics of a Bacterivorous Green Alga Reveals Evolutionary Causalities and Consequences of Phago-Mixotrophic Mode of Nutrition.</title>
        <authorList>
            <person name="Burns J.A."/>
            <person name="Paasch A."/>
            <person name="Narechania A."/>
            <person name="Kim E."/>
        </authorList>
    </citation>
    <scope>NUCLEOTIDE SEQUENCE [LARGE SCALE GENOMIC DNA]</scope>
    <source>
        <strain evidence="2 3">PLY_AMNH</strain>
    </source>
</reference>
<feature type="region of interest" description="Disordered" evidence="1">
    <location>
        <begin position="1"/>
        <end position="21"/>
    </location>
</feature>
<organism evidence="2 3">
    <name type="scientific">Cymbomonas tetramitiformis</name>
    <dbReference type="NCBI Taxonomy" id="36881"/>
    <lineage>
        <taxon>Eukaryota</taxon>
        <taxon>Viridiplantae</taxon>
        <taxon>Chlorophyta</taxon>
        <taxon>Pyramimonadophyceae</taxon>
        <taxon>Pyramimonadales</taxon>
        <taxon>Pyramimonadaceae</taxon>
        <taxon>Cymbomonas</taxon>
    </lineage>
</organism>
<evidence type="ECO:0000256" key="1">
    <source>
        <dbReference type="SAM" id="MobiDB-lite"/>
    </source>
</evidence>
<dbReference type="Proteomes" id="UP001190700">
    <property type="component" value="Unassembled WGS sequence"/>
</dbReference>
<comment type="caution">
    <text evidence="2">The sequence shown here is derived from an EMBL/GenBank/DDBJ whole genome shotgun (WGS) entry which is preliminary data.</text>
</comment>
<evidence type="ECO:0000313" key="2">
    <source>
        <dbReference type="EMBL" id="KAK3248066.1"/>
    </source>
</evidence>
<keyword evidence="3" id="KW-1185">Reference proteome</keyword>
<evidence type="ECO:0000313" key="3">
    <source>
        <dbReference type="Proteomes" id="UP001190700"/>
    </source>
</evidence>
<dbReference type="AlphaFoldDB" id="A0AAE0C445"/>
<proteinExistence type="predicted"/>
<protein>
    <submittedName>
        <fullName evidence="2">Uncharacterized protein</fullName>
    </submittedName>
</protein>
<gene>
    <name evidence="2" type="ORF">CYMTET_42455</name>
</gene>
<dbReference type="EMBL" id="LGRX02028445">
    <property type="protein sequence ID" value="KAK3248066.1"/>
    <property type="molecule type" value="Genomic_DNA"/>
</dbReference>
<name>A0AAE0C445_9CHLO</name>
<accession>A0AAE0C445</accession>